<proteinExistence type="predicted"/>
<name>A0A1M6TZN6_9RHOB</name>
<dbReference type="AlphaFoldDB" id="A0A1M6TZN6"/>
<accession>A0A1M6TZN6</accession>
<evidence type="ECO:0000313" key="1">
    <source>
        <dbReference type="EMBL" id="SHK62344.1"/>
    </source>
</evidence>
<organism evidence="1 2">
    <name type="scientific">Shimia gijangensis</name>
    <dbReference type="NCBI Taxonomy" id="1470563"/>
    <lineage>
        <taxon>Bacteria</taxon>
        <taxon>Pseudomonadati</taxon>
        <taxon>Pseudomonadota</taxon>
        <taxon>Alphaproteobacteria</taxon>
        <taxon>Rhodobacterales</taxon>
        <taxon>Roseobacteraceae</taxon>
    </lineage>
</organism>
<gene>
    <name evidence="1" type="ORF">SAMN05444000_1483</name>
</gene>
<reference evidence="2" key="1">
    <citation type="submission" date="2016-11" db="EMBL/GenBank/DDBJ databases">
        <authorList>
            <person name="Varghese N."/>
            <person name="Submissions S."/>
        </authorList>
    </citation>
    <scope>NUCLEOTIDE SEQUENCE [LARGE SCALE GENOMIC DNA]</scope>
    <source>
        <strain evidence="2">DSM 100564</strain>
    </source>
</reference>
<evidence type="ECO:0000313" key="2">
    <source>
        <dbReference type="Proteomes" id="UP000183982"/>
    </source>
</evidence>
<protein>
    <submittedName>
        <fullName evidence="1">Uncharacterized protein</fullName>
    </submittedName>
</protein>
<sequence>MFNDPVNSTGHLGGDCGICLSTQMGVLSVLGDVALELISEAVGTLQNGNLTSHPQGAAQAGIPVF</sequence>
<keyword evidence="2" id="KW-1185">Reference proteome</keyword>
<dbReference type="EMBL" id="FQZQ01000048">
    <property type="protein sequence ID" value="SHK62344.1"/>
    <property type="molecule type" value="Genomic_DNA"/>
</dbReference>
<dbReference type="Proteomes" id="UP000183982">
    <property type="component" value="Unassembled WGS sequence"/>
</dbReference>